<dbReference type="PROSITE" id="PS51354">
    <property type="entry name" value="GLUTAREDOXIN_2"/>
    <property type="match status" value="1"/>
</dbReference>
<proteinExistence type="predicted"/>
<reference evidence="1 2" key="1">
    <citation type="submission" date="2019-02" db="EMBL/GenBank/DDBJ databases">
        <title>Deep-cultivation of Planctomycetes and their phenomic and genomic characterization uncovers novel biology.</title>
        <authorList>
            <person name="Wiegand S."/>
            <person name="Jogler M."/>
            <person name="Boedeker C."/>
            <person name="Pinto D."/>
            <person name="Vollmers J."/>
            <person name="Rivas-Marin E."/>
            <person name="Kohn T."/>
            <person name="Peeters S.H."/>
            <person name="Heuer A."/>
            <person name="Rast P."/>
            <person name="Oberbeckmann S."/>
            <person name="Bunk B."/>
            <person name="Jeske O."/>
            <person name="Meyerdierks A."/>
            <person name="Storesund J.E."/>
            <person name="Kallscheuer N."/>
            <person name="Luecker S."/>
            <person name="Lage O.M."/>
            <person name="Pohl T."/>
            <person name="Merkel B.J."/>
            <person name="Hornburger P."/>
            <person name="Mueller R.-W."/>
            <person name="Bruemmer F."/>
            <person name="Labrenz M."/>
            <person name="Spormann A.M."/>
            <person name="Op den Camp H."/>
            <person name="Overmann J."/>
            <person name="Amann R."/>
            <person name="Jetten M.S.M."/>
            <person name="Mascher T."/>
            <person name="Medema M.H."/>
            <person name="Devos D.P."/>
            <person name="Kaster A.-K."/>
            <person name="Ovreas L."/>
            <person name="Rohde M."/>
            <person name="Galperin M.Y."/>
            <person name="Jogler C."/>
        </authorList>
    </citation>
    <scope>NUCLEOTIDE SEQUENCE [LARGE SCALE GENOMIC DNA]</scope>
    <source>
        <strain evidence="1 2">Pla85_3_4</strain>
    </source>
</reference>
<dbReference type="Proteomes" id="UP000317648">
    <property type="component" value="Chromosome"/>
</dbReference>
<sequence length="74" mass="8482">MAASHVIIYTRQGCCLCDDARRLLEQYGLAPEMVDIDSSPELQERYTTCVPVVVIDGKERFRGRVNEVLLRRLL</sequence>
<dbReference type="Gene3D" id="3.40.30.10">
    <property type="entry name" value="Glutaredoxin"/>
    <property type="match status" value="1"/>
</dbReference>
<dbReference type="PANTHER" id="PTHR33558">
    <property type="entry name" value="GLUTAREDOXIN-LIKE PROTEIN C5ORF63 HOMOLOG"/>
    <property type="match status" value="1"/>
</dbReference>
<keyword evidence="2" id="KW-1185">Reference proteome</keyword>
<organism evidence="1 2">
    <name type="scientific">Lignipirellula cremea</name>
    <dbReference type="NCBI Taxonomy" id="2528010"/>
    <lineage>
        <taxon>Bacteria</taxon>
        <taxon>Pseudomonadati</taxon>
        <taxon>Planctomycetota</taxon>
        <taxon>Planctomycetia</taxon>
        <taxon>Pirellulales</taxon>
        <taxon>Pirellulaceae</taxon>
        <taxon>Lignipirellula</taxon>
    </lineage>
</organism>
<protein>
    <submittedName>
        <fullName evidence="1">Glutaredoxin-like protein</fullName>
    </submittedName>
</protein>
<evidence type="ECO:0000313" key="2">
    <source>
        <dbReference type="Proteomes" id="UP000317648"/>
    </source>
</evidence>
<accession>A0A518DYQ9</accession>
<dbReference type="OrthoDB" id="32865at2"/>
<dbReference type="InterPro" id="IPR052565">
    <property type="entry name" value="Glutaredoxin-like_YDR286C"/>
</dbReference>
<evidence type="ECO:0000313" key="1">
    <source>
        <dbReference type="EMBL" id="QDU96982.1"/>
    </source>
</evidence>
<name>A0A518DYQ9_9BACT</name>
<dbReference type="InterPro" id="IPR036249">
    <property type="entry name" value="Thioredoxin-like_sf"/>
</dbReference>
<dbReference type="SUPFAM" id="SSF52833">
    <property type="entry name" value="Thioredoxin-like"/>
    <property type="match status" value="1"/>
</dbReference>
<dbReference type="CDD" id="cd02976">
    <property type="entry name" value="NrdH"/>
    <property type="match status" value="1"/>
</dbReference>
<dbReference type="RefSeq" id="WP_145055739.1">
    <property type="nucleotide sequence ID" value="NZ_CP036433.1"/>
</dbReference>
<dbReference type="Pfam" id="PF05768">
    <property type="entry name" value="Glrx-like"/>
    <property type="match status" value="1"/>
</dbReference>
<dbReference type="EMBL" id="CP036433">
    <property type="protein sequence ID" value="QDU96982.1"/>
    <property type="molecule type" value="Genomic_DNA"/>
</dbReference>
<dbReference type="PANTHER" id="PTHR33558:SF1">
    <property type="entry name" value="GLUTAREDOXIN-LIKE PROTEIN C5ORF63 HOMOLOG"/>
    <property type="match status" value="1"/>
</dbReference>
<dbReference type="InterPro" id="IPR008554">
    <property type="entry name" value="Glutaredoxin-like"/>
</dbReference>
<dbReference type="AlphaFoldDB" id="A0A518DYQ9"/>
<dbReference type="KEGG" id="lcre:Pla8534_48070"/>
<gene>
    <name evidence="1" type="ORF">Pla8534_48070</name>
</gene>